<accession>A0A3M7SNU3</accession>
<name>A0A3M7SNU3_BRAPC</name>
<reference evidence="1 2" key="1">
    <citation type="journal article" date="2018" name="Sci. Rep.">
        <title>Genomic signatures of local adaptation to the degree of environmental predictability in rotifers.</title>
        <authorList>
            <person name="Franch-Gras L."/>
            <person name="Hahn C."/>
            <person name="Garcia-Roger E.M."/>
            <person name="Carmona M.J."/>
            <person name="Serra M."/>
            <person name="Gomez A."/>
        </authorList>
    </citation>
    <scope>NUCLEOTIDE SEQUENCE [LARGE SCALE GENOMIC DNA]</scope>
    <source>
        <strain evidence="1">HYR1</strain>
    </source>
</reference>
<evidence type="ECO:0000313" key="1">
    <source>
        <dbReference type="EMBL" id="RNA37208.1"/>
    </source>
</evidence>
<sequence length="66" mass="7653">MEFLILIDQIFFNSLLNYLLSSQFLTQDLTPNMLGGGLERPVRDGRSRPSKRPVYWNVRLQITGLI</sequence>
<dbReference type="AlphaFoldDB" id="A0A3M7SNU3"/>
<proteinExistence type="predicted"/>
<comment type="caution">
    <text evidence="1">The sequence shown here is derived from an EMBL/GenBank/DDBJ whole genome shotgun (WGS) entry which is preliminary data.</text>
</comment>
<dbReference type="EMBL" id="REGN01001075">
    <property type="protein sequence ID" value="RNA37208.1"/>
    <property type="molecule type" value="Genomic_DNA"/>
</dbReference>
<organism evidence="1 2">
    <name type="scientific">Brachionus plicatilis</name>
    <name type="common">Marine rotifer</name>
    <name type="synonym">Brachionus muelleri</name>
    <dbReference type="NCBI Taxonomy" id="10195"/>
    <lineage>
        <taxon>Eukaryota</taxon>
        <taxon>Metazoa</taxon>
        <taxon>Spiralia</taxon>
        <taxon>Gnathifera</taxon>
        <taxon>Rotifera</taxon>
        <taxon>Eurotatoria</taxon>
        <taxon>Monogononta</taxon>
        <taxon>Pseudotrocha</taxon>
        <taxon>Ploima</taxon>
        <taxon>Brachionidae</taxon>
        <taxon>Brachionus</taxon>
    </lineage>
</organism>
<dbReference type="Proteomes" id="UP000276133">
    <property type="component" value="Unassembled WGS sequence"/>
</dbReference>
<keyword evidence="2" id="KW-1185">Reference proteome</keyword>
<evidence type="ECO:0000313" key="2">
    <source>
        <dbReference type="Proteomes" id="UP000276133"/>
    </source>
</evidence>
<gene>
    <name evidence="1" type="ORF">BpHYR1_036661</name>
</gene>
<protein>
    <submittedName>
        <fullName evidence="1">Uncharacterized protein</fullName>
    </submittedName>
</protein>